<reference evidence="2 3" key="1">
    <citation type="submission" date="2017-09" db="EMBL/GenBank/DDBJ databases">
        <authorList>
            <person name="Ehlers B."/>
            <person name="Leendertz F.H."/>
        </authorList>
    </citation>
    <scope>NUCLEOTIDE SEQUENCE [LARGE SCALE GENOMIC DNA]</scope>
    <source>
        <strain evidence="2 3">CGMCC 4.6857</strain>
    </source>
</reference>
<feature type="domain" description="HTH cro/C1-type" evidence="1">
    <location>
        <begin position="60"/>
        <end position="94"/>
    </location>
</feature>
<dbReference type="PROSITE" id="PS50943">
    <property type="entry name" value="HTH_CROC1"/>
    <property type="match status" value="1"/>
</dbReference>
<organism evidence="2 3">
    <name type="scientific">Paractinoplanes atraurantiacus</name>
    <dbReference type="NCBI Taxonomy" id="1036182"/>
    <lineage>
        <taxon>Bacteria</taxon>
        <taxon>Bacillati</taxon>
        <taxon>Actinomycetota</taxon>
        <taxon>Actinomycetes</taxon>
        <taxon>Micromonosporales</taxon>
        <taxon>Micromonosporaceae</taxon>
        <taxon>Paractinoplanes</taxon>
    </lineage>
</organism>
<dbReference type="EMBL" id="OBDY01000006">
    <property type="protein sequence ID" value="SNY40267.1"/>
    <property type="molecule type" value="Genomic_DNA"/>
</dbReference>
<dbReference type="InterPro" id="IPR001387">
    <property type="entry name" value="Cro/C1-type_HTH"/>
</dbReference>
<dbReference type="InterPro" id="IPR011030">
    <property type="entry name" value="Lipovitellin_superhlx_dom"/>
</dbReference>
<keyword evidence="3" id="KW-1185">Reference proteome</keyword>
<dbReference type="SUPFAM" id="SSF48431">
    <property type="entry name" value="Lipovitellin-phosvitin complex, superhelical domain"/>
    <property type="match status" value="1"/>
</dbReference>
<proteinExistence type="predicted"/>
<protein>
    <recommendedName>
        <fullName evidence="1">HTH cro/C1-type domain-containing protein</fullName>
    </recommendedName>
</protein>
<evidence type="ECO:0000313" key="3">
    <source>
        <dbReference type="Proteomes" id="UP000219612"/>
    </source>
</evidence>
<dbReference type="AlphaFoldDB" id="A0A285HX96"/>
<accession>A0A285HX96</accession>
<evidence type="ECO:0000259" key="1">
    <source>
        <dbReference type="PROSITE" id="PS50943"/>
    </source>
</evidence>
<gene>
    <name evidence="2" type="ORF">SAMN05421748_10614</name>
</gene>
<dbReference type="OrthoDB" id="3765661at2"/>
<dbReference type="RefSeq" id="WP_143234650.1">
    <property type="nucleotide sequence ID" value="NZ_OBDY01000006.1"/>
</dbReference>
<dbReference type="Proteomes" id="UP000219612">
    <property type="component" value="Unassembled WGS sequence"/>
</dbReference>
<name>A0A285HX96_9ACTN</name>
<evidence type="ECO:0000313" key="2">
    <source>
        <dbReference type="EMBL" id="SNY40267.1"/>
    </source>
</evidence>
<sequence length="537" mass="57512">MAPPQARRGRRPQPPAVPGGYQARVGWLLRINRLYGRDESASIAADFGRRFGGTGLQRPVGEPTISRWETGRRPVSHVVLRGYEDLLGLPAQILVAVADAARPVDDGPGPASRDAGTEQRTEDLLYQAVDGAVMAGGDWTDLTGGLLAAPRIVLFPRDTWSGLAERLLAEMVIAESTGWLQRIEALQRLLRHPHGRPAVIRAVGDLIRDGTNQVFVDPLTLLESVGHPEATGHLLRQIADPTNEHARRGAWCSAAEKIRRGHFSPAELNFLSRQATDLLTGEAPHPGCRVAAAELLRQTRGDVASKFTGVLRKAADDDAVTRHVLRRGRMAAAEAAATVIERLAGHAVSRLPREGLAEDPLLEVLLDEMLFHPQVSRRLLAAQFIEATPYRPLIAGALVAELGRCSASSPALACAILQALSTVGDPEARTLVQKLVLATGIPPEVTEAAAWSLGHLRGESPVAFWSTALARQLGNTPVGPSALSLSSARGLVYGLGVSRNTAMLRRLSSSAAGEPAVRTAAAWWLRTPRAVLDSTGR</sequence>